<reference evidence="1" key="1">
    <citation type="submission" date="2023-03" db="EMBL/GenBank/DDBJ databases">
        <title>Massive genome expansion in bonnet fungi (Mycena s.s.) driven by repeated elements and novel gene families across ecological guilds.</title>
        <authorList>
            <consortium name="Lawrence Berkeley National Laboratory"/>
            <person name="Harder C.B."/>
            <person name="Miyauchi S."/>
            <person name="Viragh M."/>
            <person name="Kuo A."/>
            <person name="Thoen E."/>
            <person name="Andreopoulos B."/>
            <person name="Lu D."/>
            <person name="Skrede I."/>
            <person name="Drula E."/>
            <person name="Henrissat B."/>
            <person name="Morin E."/>
            <person name="Kohler A."/>
            <person name="Barry K."/>
            <person name="LaButti K."/>
            <person name="Morin E."/>
            <person name="Salamov A."/>
            <person name="Lipzen A."/>
            <person name="Mereny Z."/>
            <person name="Hegedus B."/>
            <person name="Baldrian P."/>
            <person name="Stursova M."/>
            <person name="Weitz H."/>
            <person name="Taylor A."/>
            <person name="Grigoriev I.V."/>
            <person name="Nagy L.G."/>
            <person name="Martin F."/>
            <person name="Kauserud H."/>
        </authorList>
    </citation>
    <scope>NUCLEOTIDE SEQUENCE</scope>
    <source>
        <strain evidence="1">CBHHK002</strain>
    </source>
</reference>
<comment type="caution">
    <text evidence="1">The sequence shown here is derived from an EMBL/GenBank/DDBJ whole genome shotgun (WGS) entry which is preliminary data.</text>
</comment>
<name>A0AAD6ZHU0_9AGAR</name>
<dbReference type="EMBL" id="JARIHO010000048">
    <property type="protein sequence ID" value="KAJ7323000.1"/>
    <property type="molecule type" value="Genomic_DNA"/>
</dbReference>
<gene>
    <name evidence="1" type="ORF">DFH08DRAFT_818119</name>
</gene>
<proteinExistence type="predicted"/>
<sequence>MIKLARSVRTIPVLPTLNMLSVALLPMREAVHILDALEAAPNITELVLSITLYDKTADLDYAYFLTIINKKFPWVSSESTKSVLTRKFPLIQRIGFHFYAQRNSVIHFRRGLRRKMERQLRARLGLTGDDVGEYLEVRWFDRELKPVAYSKKKRETALEAPHLDERTRNGGE</sequence>
<protein>
    <submittedName>
        <fullName evidence="1">Uncharacterized protein</fullName>
    </submittedName>
</protein>
<dbReference type="Proteomes" id="UP001218218">
    <property type="component" value="Unassembled WGS sequence"/>
</dbReference>
<keyword evidence="2" id="KW-1185">Reference proteome</keyword>
<dbReference type="AlphaFoldDB" id="A0AAD6ZHU0"/>
<evidence type="ECO:0000313" key="1">
    <source>
        <dbReference type="EMBL" id="KAJ7323000.1"/>
    </source>
</evidence>
<evidence type="ECO:0000313" key="2">
    <source>
        <dbReference type="Proteomes" id="UP001218218"/>
    </source>
</evidence>
<accession>A0AAD6ZHU0</accession>
<organism evidence="1 2">
    <name type="scientific">Mycena albidolilacea</name>
    <dbReference type="NCBI Taxonomy" id="1033008"/>
    <lineage>
        <taxon>Eukaryota</taxon>
        <taxon>Fungi</taxon>
        <taxon>Dikarya</taxon>
        <taxon>Basidiomycota</taxon>
        <taxon>Agaricomycotina</taxon>
        <taxon>Agaricomycetes</taxon>
        <taxon>Agaricomycetidae</taxon>
        <taxon>Agaricales</taxon>
        <taxon>Marasmiineae</taxon>
        <taxon>Mycenaceae</taxon>
        <taxon>Mycena</taxon>
    </lineage>
</organism>